<keyword evidence="14" id="KW-0653">Protein transport</keyword>
<evidence type="ECO:0000256" key="10">
    <source>
        <dbReference type="ARBA" id="ARBA00022723"/>
    </source>
</evidence>
<evidence type="ECO:0000256" key="7">
    <source>
        <dbReference type="ARBA" id="ARBA00022593"/>
    </source>
</evidence>
<comment type="caution">
    <text evidence="20">The sequence shown here is derived from an EMBL/GenBank/DDBJ whole genome shotgun (WGS) entry which is preliminary data.</text>
</comment>
<evidence type="ECO:0000256" key="15">
    <source>
        <dbReference type="ARBA" id="ARBA00022989"/>
    </source>
</evidence>
<dbReference type="PROSITE" id="PS00518">
    <property type="entry name" value="ZF_RING_1"/>
    <property type="match status" value="1"/>
</dbReference>
<evidence type="ECO:0000256" key="16">
    <source>
        <dbReference type="ARBA" id="ARBA00023136"/>
    </source>
</evidence>
<evidence type="ECO:0000313" key="20">
    <source>
        <dbReference type="EMBL" id="KAI6655739.1"/>
    </source>
</evidence>
<evidence type="ECO:0000256" key="4">
    <source>
        <dbReference type="ARBA" id="ARBA00008704"/>
    </source>
</evidence>
<dbReference type="Proteomes" id="UP001165289">
    <property type="component" value="Unassembled WGS sequence"/>
</dbReference>
<dbReference type="GO" id="GO:0008270">
    <property type="term" value="F:zinc ion binding"/>
    <property type="evidence" value="ECO:0007669"/>
    <property type="project" value="UniProtKB-KW"/>
</dbReference>
<sequence>MSSHALTLSTAAPAQICRAAQKDQFYQQQLYTQLSELVKAVSGVSFLLRSQRELQLACRILYLSLTTLSSNQTLGEEYCSILLSAPPSGAPPSFLRNLSFLIIESFGPYLLDQTRSLFSRTTPVQAVTQLDISPAICCLCKVLFSSAENIMLALFYTESTYYQISKRILKMRYLWIHAKSQKLPPTLSTTFRLISLLFISQLLIRLLTQYRNESSSLMTELSNLKLHSTADVTSSTDKGTRCVLCLEEINSPSLTPCGHIFCWVCIHNACSSRGECPCCKFSFSPSRIVLLQNYS</sequence>
<dbReference type="InterPro" id="IPR018957">
    <property type="entry name" value="Znf_C3HC4_RING-type"/>
</dbReference>
<evidence type="ECO:0000256" key="5">
    <source>
        <dbReference type="ARBA" id="ARBA00012483"/>
    </source>
</evidence>
<evidence type="ECO:0000259" key="19">
    <source>
        <dbReference type="PROSITE" id="PS50089"/>
    </source>
</evidence>
<keyword evidence="9" id="KW-0812">Transmembrane</keyword>
<organism evidence="20 21">
    <name type="scientific">Oopsacas minuta</name>
    <dbReference type="NCBI Taxonomy" id="111878"/>
    <lineage>
        <taxon>Eukaryota</taxon>
        <taxon>Metazoa</taxon>
        <taxon>Porifera</taxon>
        <taxon>Hexactinellida</taxon>
        <taxon>Hexasterophora</taxon>
        <taxon>Lyssacinosida</taxon>
        <taxon>Leucopsacidae</taxon>
        <taxon>Oopsacas</taxon>
    </lineage>
</organism>
<comment type="subcellular location">
    <subcellularLocation>
        <location evidence="2">Peroxisome membrane</location>
        <topology evidence="2">Multi-pass membrane protein</topology>
    </subcellularLocation>
</comment>
<dbReference type="GO" id="GO:0061630">
    <property type="term" value="F:ubiquitin protein ligase activity"/>
    <property type="evidence" value="ECO:0007669"/>
    <property type="project" value="UniProtKB-EC"/>
</dbReference>
<comment type="similarity">
    <text evidence="4">Belongs to the pex2/pex10/pex12 family.</text>
</comment>
<keyword evidence="8" id="KW-0808">Transferase</keyword>
<evidence type="ECO:0000256" key="17">
    <source>
        <dbReference type="ARBA" id="ARBA00023140"/>
    </source>
</evidence>
<dbReference type="Gene3D" id="3.30.40.10">
    <property type="entry name" value="Zinc/RING finger domain, C3HC4 (zinc finger)"/>
    <property type="match status" value="1"/>
</dbReference>
<keyword evidence="16" id="KW-0472">Membrane</keyword>
<dbReference type="SMART" id="SM00184">
    <property type="entry name" value="RING"/>
    <property type="match status" value="1"/>
</dbReference>
<evidence type="ECO:0000256" key="1">
    <source>
        <dbReference type="ARBA" id="ARBA00000900"/>
    </source>
</evidence>
<feature type="domain" description="RING-type" evidence="19">
    <location>
        <begin position="242"/>
        <end position="280"/>
    </location>
</feature>
<gene>
    <name evidence="20" type="ORF">LOD99_1881</name>
</gene>
<comment type="catalytic activity">
    <reaction evidence="1">
        <text>S-ubiquitinyl-[E2 ubiquitin-conjugating enzyme]-L-cysteine + [acceptor protein]-L-lysine = [E2 ubiquitin-conjugating enzyme]-L-cysteine + N(6)-ubiquitinyl-[acceptor protein]-L-lysine.</text>
        <dbReference type="EC" id="2.3.2.27"/>
    </reaction>
</comment>
<comment type="pathway">
    <text evidence="3">Protein modification; protein ubiquitination.</text>
</comment>
<dbReference type="InterPro" id="IPR013083">
    <property type="entry name" value="Znf_RING/FYVE/PHD"/>
</dbReference>
<dbReference type="PROSITE" id="PS50089">
    <property type="entry name" value="ZF_RING_2"/>
    <property type="match status" value="1"/>
</dbReference>
<dbReference type="AlphaFoldDB" id="A0AAV7K3C5"/>
<keyword evidence="12" id="KW-0833">Ubl conjugation pathway</keyword>
<evidence type="ECO:0000256" key="8">
    <source>
        <dbReference type="ARBA" id="ARBA00022679"/>
    </source>
</evidence>
<dbReference type="InterPro" id="IPR025654">
    <property type="entry name" value="PEX2/10"/>
</dbReference>
<name>A0AAV7K3C5_9METZ</name>
<evidence type="ECO:0000256" key="12">
    <source>
        <dbReference type="ARBA" id="ARBA00022786"/>
    </source>
</evidence>
<dbReference type="PANTHER" id="PTHR23350:SF0">
    <property type="entry name" value="PEROXISOME BIOGENESIS FACTOR 10"/>
    <property type="match status" value="1"/>
</dbReference>
<dbReference type="Pfam" id="PF04757">
    <property type="entry name" value="Pex2_Pex12"/>
    <property type="match status" value="1"/>
</dbReference>
<accession>A0AAV7K3C5</accession>
<protein>
    <recommendedName>
        <fullName evidence="5">RING-type E3 ubiquitin transferase</fullName>
        <ecNumber evidence="5">2.3.2.27</ecNumber>
    </recommendedName>
</protein>
<dbReference type="InterPro" id="IPR017907">
    <property type="entry name" value="Znf_RING_CS"/>
</dbReference>
<dbReference type="GO" id="GO:0016558">
    <property type="term" value="P:protein import into peroxisome matrix"/>
    <property type="evidence" value="ECO:0007669"/>
    <property type="project" value="InterPro"/>
</dbReference>
<dbReference type="InterPro" id="IPR001841">
    <property type="entry name" value="Znf_RING"/>
</dbReference>
<dbReference type="EC" id="2.3.2.27" evidence="5"/>
<keyword evidence="7" id="KW-0962">Peroxisome biogenesis</keyword>
<dbReference type="PANTHER" id="PTHR23350">
    <property type="entry name" value="PEROXISOME ASSEMBLY PROTEIN 10"/>
    <property type="match status" value="1"/>
</dbReference>
<evidence type="ECO:0000256" key="11">
    <source>
        <dbReference type="ARBA" id="ARBA00022771"/>
    </source>
</evidence>
<proteinExistence type="inferred from homology"/>
<dbReference type="InterPro" id="IPR006845">
    <property type="entry name" value="Pex_N"/>
</dbReference>
<evidence type="ECO:0000256" key="14">
    <source>
        <dbReference type="ARBA" id="ARBA00022927"/>
    </source>
</evidence>
<evidence type="ECO:0000313" key="21">
    <source>
        <dbReference type="Proteomes" id="UP001165289"/>
    </source>
</evidence>
<evidence type="ECO:0000256" key="13">
    <source>
        <dbReference type="ARBA" id="ARBA00022833"/>
    </source>
</evidence>
<dbReference type="SUPFAM" id="SSF57850">
    <property type="entry name" value="RING/U-box"/>
    <property type="match status" value="1"/>
</dbReference>
<evidence type="ECO:0000256" key="9">
    <source>
        <dbReference type="ARBA" id="ARBA00022692"/>
    </source>
</evidence>
<evidence type="ECO:0000256" key="2">
    <source>
        <dbReference type="ARBA" id="ARBA00004585"/>
    </source>
</evidence>
<dbReference type="Pfam" id="PF00097">
    <property type="entry name" value="zf-C3HC4"/>
    <property type="match status" value="1"/>
</dbReference>
<keyword evidence="6" id="KW-0813">Transport</keyword>
<evidence type="ECO:0000256" key="6">
    <source>
        <dbReference type="ARBA" id="ARBA00022448"/>
    </source>
</evidence>
<keyword evidence="15" id="KW-1133">Transmembrane helix</keyword>
<reference evidence="20 21" key="1">
    <citation type="journal article" date="2023" name="BMC Biol.">
        <title>The compact genome of the sponge Oopsacas minuta (Hexactinellida) is lacking key metazoan core genes.</title>
        <authorList>
            <person name="Santini S."/>
            <person name="Schenkelaars Q."/>
            <person name="Jourda C."/>
            <person name="Duchesne M."/>
            <person name="Belahbib H."/>
            <person name="Rocher C."/>
            <person name="Selva M."/>
            <person name="Riesgo A."/>
            <person name="Vervoort M."/>
            <person name="Leys S.P."/>
            <person name="Kodjabachian L."/>
            <person name="Le Bivic A."/>
            <person name="Borchiellini C."/>
            <person name="Claverie J.M."/>
            <person name="Renard E."/>
        </authorList>
    </citation>
    <scope>NUCLEOTIDE SEQUENCE [LARGE SCALE GENOMIC DNA]</scope>
    <source>
        <strain evidence="20">SPO-2</strain>
    </source>
</reference>
<keyword evidence="11 18" id="KW-0863">Zinc-finger</keyword>
<keyword evidence="17" id="KW-0576">Peroxisome</keyword>
<dbReference type="GO" id="GO:0005778">
    <property type="term" value="C:peroxisomal membrane"/>
    <property type="evidence" value="ECO:0007669"/>
    <property type="project" value="UniProtKB-SubCell"/>
</dbReference>
<dbReference type="EMBL" id="JAKMXF010000177">
    <property type="protein sequence ID" value="KAI6655739.1"/>
    <property type="molecule type" value="Genomic_DNA"/>
</dbReference>
<keyword evidence="10" id="KW-0479">Metal-binding</keyword>
<keyword evidence="13" id="KW-0862">Zinc</keyword>
<evidence type="ECO:0000256" key="3">
    <source>
        <dbReference type="ARBA" id="ARBA00004906"/>
    </source>
</evidence>
<keyword evidence="21" id="KW-1185">Reference proteome</keyword>
<evidence type="ECO:0000256" key="18">
    <source>
        <dbReference type="PROSITE-ProRule" id="PRU00175"/>
    </source>
</evidence>